<feature type="domain" description="Signal transduction histidine kinase dimerisation/phosphoacceptor" evidence="10">
    <location>
        <begin position="246"/>
        <end position="312"/>
    </location>
</feature>
<dbReference type="EC" id="2.7.13.3" evidence="2"/>
<evidence type="ECO:0000256" key="6">
    <source>
        <dbReference type="ARBA" id="ARBA00022840"/>
    </source>
</evidence>
<dbReference type="GO" id="GO:0000156">
    <property type="term" value="F:phosphorelay response regulator activity"/>
    <property type="evidence" value="ECO:0007669"/>
    <property type="project" value="TreeGrafter"/>
</dbReference>
<evidence type="ECO:0000259" key="10">
    <source>
        <dbReference type="SMART" id="SM00388"/>
    </source>
</evidence>
<sequence>MNEPVKRKSNLSQLLVYVMVFVIILGMVVTVVTVVFRFANQGTVSNQVTGELNTLLDKVQVLVNESSSVECFNKDCTSESGNDLKLRFADSAKDPTCIFLENGSVRVAQGPGSDGNKGCTSESEPLTPTGVTVYSLTFTKVEDAQGGTTVKTDAALAYSARDTRIDIFLIIGLFVVGLFLIRSILSESKQKRLLAEVNKKLDSANADLKNLNEHLEQRVAEQTVEVRRAYEVEKTARIQLEELDRAKDQFVLSTQHNLRTPLTIIKGYLATMKDDSSISAESRATLERMAQAADTLSKFMNELLQITELNVMNKNKEAKDI</sequence>
<dbReference type="PANTHER" id="PTHR42878:SF7">
    <property type="entry name" value="SENSOR HISTIDINE KINASE GLRK"/>
    <property type="match status" value="1"/>
</dbReference>
<evidence type="ECO:0000256" key="4">
    <source>
        <dbReference type="ARBA" id="ARBA00022741"/>
    </source>
</evidence>
<evidence type="ECO:0000256" key="9">
    <source>
        <dbReference type="SAM" id="Phobius"/>
    </source>
</evidence>
<keyword evidence="6" id="KW-0067">ATP-binding</keyword>
<keyword evidence="8" id="KW-0175">Coiled coil</keyword>
<dbReference type="SMART" id="SM00388">
    <property type="entry name" value="HisKA"/>
    <property type="match status" value="1"/>
</dbReference>
<name>A0A1G1YYI4_9BACT</name>
<dbReference type="Proteomes" id="UP000178651">
    <property type="component" value="Unassembled WGS sequence"/>
</dbReference>
<dbReference type="GO" id="GO:0030295">
    <property type="term" value="F:protein kinase activator activity"/>
    <property type="evidence" value="ECO:0007669"/>
    <property type="project" value="TreeGrafter"/>
</dbReference>
<dbReference type="GO" id="GO:0007234">
    <property type="term" value="P:osmosensory signaling via phosphorelay pathway"/>
    <property type="evidence" value="ECO:0007669"/>
    <property type="project" value="TreeGrafter"/>
</dbReference>
<dbReference type="Gene3D" id="1.10.287.130">
    <property type="match status" value="1"/>
</dbReference>
<protein>
    <recommendedName>
        <fullName evidence="2">histidine kinase</fullName>
        <ecNumber evidence="2">2.7.13.3</ecNumber>
    </recommendedName>
</protein>
<feature type="transmembrane region" description="Helical" evidence="9">
    <location>
        <begin position="167"/>
        <end position="185"/>
    </location>
</feature>
<organism evidence="11 12">
    <name type="scientific">Candidatus Colwellbacteria bacterium RIFCSPHIGHO2_02_FULL_43_15</name>
    <dbReference type="NCBI Taxonomy" id="1797686"/>
    <lineage>
        <taxon>Bacteria</taxon>
        <taxon>Candidatus Colwelliibacteriota</taxon>
    </lineage>
</organism>
<evidence type="ECO:0000256" key="1">
    <source>
        <dbReference type="ARBA" id="ARBA00000085"/>
    </source>
</evidence>
<gene>
    <name evidence="11" type="ORF">A3D47_01035</name>
</gene>
<evidence type="ECO:0000256" key="8">
    <source>
        <dbReference type="SAM" id="Coils"/>
    </source>
</evidence>
<dbReference type="CDD" id="cd00082">
    <property type="entry name" value="HisKA"/>
    <property type="match status" value="1"/>
</dbReference>
<dbReference type="SUPFAM" id="SSF47384">
    <property type="entry name" value="Homodimeric domain of signal transducing histidine kinase"/>
    <property type="match status" value="1"/>
</dbReference>
<dbReference type="GO" id="GO:0000155">
    <property type="term" value="F:phosphorelay sensor kinase activity"/>
    <property type="evidence" value="ECO:0007669"/>
    <property type="project" value="InterPro"/>
</dbReference>
<dbReference type="InterPro" id="IPR003661">
    <property type="entry name" value="HisK_dim/P_dom"/>
</dbReference>
<dbReference type="InterPro" id="IPR036097">
    <property type="entry name" value="HisK_dim/P_sf"/>
</dbReference>
<dbReference type="AlphaFoldDB" id="A0A1G1YYI4"/>
<evidence type="ECO:0000313" key="12">
    <source>
        <dbReference type="Proteomes" id="UP000178651"/>
    </source>
</evidence>
<feature type="transmembrane region" description="Helical" evidence="9">
    <location>
        <begin position="14"/>
        <end position="39"/>
    </location>
</feature>
<keyword evidence="4" id="KW-0547">Nucleotide-binding</keyword>
<keyword evidence="3" id="KW-0808">Transferase</keyword>
<evidence type="ECO:0000256" key="7">
    <source>
        <dbReference type="ARBA" id="ARBA00023012"/>
    </source>
</evidence>
<dbReference type="EMBL" id="MHIU01000033">
    <property type="protein sequence ID" value="OGY57425.1"/>
    <property type="molecule type" value="Genomic_DNA"/>
</dbReference>
<evidence type="ECO:0000256" key="2">
    <source>
        <dbReference type="ARBA" id="ARBA00012438"/>
    </source>
</evidence>
<proteinExistence type="predicted"/>
<keyword evidence="9" id="KW-0812">Transmembrane</keyword>
<dbReference type="GO" id="GO:0005524">
    <property type="term" value="F:ATP binding"/>
    <property type="evidence" value="ECO:0007669"/>
    <property type="project" value="UniProtKB-KW"/>
</dbReference>
<evidence type="ECO:0000313" key="11">
    <source>
        <dbReference type="EMBL" id="OGY57425.1"/>
    </source>
</evidence>
<keyword evidence="9" id="KW-0472">Membrane</keyword>
<keyword evidence="7" id="KW-0902">Two-component regulatory system</keyword>
<reference evidence="11 12" key="1">
    <citation type="journal article" date="2016" name="Nat. Commun.">
        <title>Thousands of microbial genomes shed light on interconnected biogeochemical processes in an aquifer system.</title>
        <authorList>
            <person name="Anantharaman K."/>
            <person name="Brown C.T."/>
            <person name="Hug L.A."/>
            <person name="Sharon I."/>
            <person name="Castelle C.J."/>
            <person name="Probst A.J."/>
            <person name="Thomas B.C."/>
            <person name="Singh A."/>
            <person name="Wilkins M.J."/>
            <person name="Karaoz U."/>
            <person name="Brodie E.L."/>
            <person name="Williams K.H."/>
            <person name="Hubbard S.S."/>
            <person name="Banfield J.F."/>
        </authorList>
    </citation>
    <scope>NUCLEOTIDE SEQUENCE [LARGE SCALE GENOMIC DNA]</scope>
</reference>
<evidence type="ECO:0000256" key="5">
    <source>
        <dbReference type="ARBA" id="ARBA00022777"/>
    </source>
</evidence>
<accession>A0A1G1YYI4</accession>
<dbReference type="PANTHER" id="PTHR42878">
    <property type="entry name" value="TWO-COMPONENT HISTIDINE KINASE"/>
    <property type="match status" value="1"/>
</dbReference>
<comment type="catalytic activity">
    <reaction evidence="1">
        <text>ATP + protein L-histidine = ADP + protein N-phospho-L-histidine.</text>
        <dbReference type="EC" id="2.7.13.3"/>
    </reaction>
</comment>
<keyword evidence="9" id="KW-1133">Transmembrane helix</keyword>
<dbReference type="InterPro" id="IPR050351">
    <property type="entry name" value="BphY/WalK/GraS-like"/>
</dbReference>
<feature type="coiled-coil region" evidence="8">
    <location>
        <begin position="194"/>
        <end position="225"/>
    </location>
</feature>
<keyword evidence="5" id="KW-0418">Kinase</keyword>
<comment type="caution">
    <text evidence="11">The sequence shown here is derived from an EMBL/GenBank/DDBJ whole genome shotgun (WGS) entry which is preliminary data.</text>
</comment>
<dbReference type="Pfam" id="PF00512">
    <property type="entry name" value="HisKA"/>
    <property type="match status" value="1"/>
</dbReference>
<evidence type="ECO:0000256" key="3">
    <source>
        <dbReference type="ARBA" id="ARBA00022679"/>
    </source>
</evidence>